<dbReference type="Proteomes" id="UP000063991">
    <property type="component" value="Chromosome"/>
</dbReference>
<reference evidence="2 3" key="1">
    <citation type="submission" date="2015-12" db="EMBL/GenBank/DDBJ databases">
        <authorList>
            <person name="Shamseldin A."/>
            <person name="Moawad H."/>
            <person name="Abd El-Rahim W.M."/>
            <person name="Sadowsky M.J."/>
        </authorList>
    </citation>
    <scope>NUCLEOTIDE SEQUENCE [LARGE SCALE GENOMIC DNA]</scope>
    <source>
        <strain evidence="2 3">D7</strain>
    </source>
</reference>
<dbReference type="OrthoDB" id="9789168at2"/>
<name>A0A126PVV6_ALTMA</name>
<protein>
    <recommendedName>
        <fullName evidence="1">Alginate export domain-containing protein</fullName>
    </recommendedName>
</protein>
<evidence type="ECO:0000313" key="2">
    <source>
        <dbReference type="EMBL" id="AMJ97112.1"/>
    </source>
</evidence>
<sequence>MRSPLFVRLYGRGRFRSLLSTCLLLILVVICPLANASSDEIAFDVSGSFRARYESLNNPIFPTSSAAREQSNQRLSTRFIVNSTVSYQNLAATIEIRDSRVFLDENDPTLTANQVNTLEPTQFFITYKPERESGLYEVSAIKVGRMELDYGSRRLLAKTAYRNATNSYDGIVVEARFADWQVHGVYVLPVSRFPTDSESLDGNERSFDKSFSERKFFGVYAASKDNNVKLQSYWLKEDDSEMLATKNRDLYTLSVDYTQPFDNGLITNIEVVGQTGTSYQTASANDTDEKDVRAYMLFGYVGKQITDNTFLRAEVDYISGDNDTSDDTISDFDTLYGVRRFDFGPTDVYQAMPRRNLKAVGLRSVSKPAKAHNIMLGYKAMWYQKAPQDVDSFIGHQVEARWRYQVRPELRLVLGGAYLKKGEGFARGDYSDNSAFLFTGALYIF</sequence>
<dbReference type="InterPro" id="IPR025388">
    <property type="entry name" value="Alginate_export_dom"/>
</dbReference>
<organism evidence="2 3">
    <name type="scientific">Alteromonas macleodii</name>
    <name type="common">Pseudoalteromonas macleodii</name>
    <dbReference type="NCBI Taxonomy" id="28108"/>
    <lineage>
        <taxon>Bacteria</taxon>
        <taxon>Pseudomonadati</taxon>
        <taxon>Pseudomonadota</taxon>
        <taxon>Gammaproteobacteria</taxon>
        <taxon>Alteromonadales</taxon>
        <taxon>Alteromonadaceae</taxon>
        <taxon>Alteromonas/Salinimonas group</taxon>
        <taxon>Alteromonas</taxon>
    </lineage>
</organism>
<feature type="domain" description="Alginate export" evidence="1">
    <location>
        <begin position="44"/>
        <end position="390"/>
    </location>
</feature>
<dbReference type="AlphaFoldDB" id="A0A126PVV6"/>
<dbReference type="EMBL" id="CP014323">
    <property type="protein sequence ID" value="AMJ97112.1"/>
    <property type="molecule type" value="Genomic_DNA"/>
</dbReference>
<dbReference type="Pfam" id="PF13372">
    <property type="entry name" value="Alginate_exp"/>
    <property type="match status" value="1"/>
</dbReference>
<accession>A0A126PVV6</accession>
<proteinExistence type="predicted"/>
<dbReference type="Gene3D" id="2.40.160.100">
    <property type="match status" value="1"/>
</dbReference>
<evidence type="ECO:0000313" key="3">
    <source>
        <dbReference type="Proteomes" id="UP000063991"/>
    </source>
</evidence>
<evidence type="ECO:0000259" key="1">
    <source>
        <dbReference type="Pfam" id="PF13372"/>
    </source>
</evidence>
<dbReference type="InterPro" id="IPR053728">
    <property type="entry name" value="Alginate_Permeability_Chnl"/>
</dbReference>
<gene>
    <name evidence="2" type="ORF">AVL55_02380</name>
</gene>
<dbReference type="RefSeq" id="WP_061094115.1">
    <property type="nucleotide sequence ID" value="NZ_CP014323.1"/>
</dbReference>